<reference evidence="3 4" key="1">
    <citation type="submission" date="2012-06" db="EMBL/GenBank/DDBJ databases">
        <title>Complete genome of Terriglobus roseus DSM 18391.</title>
        <authorList>
            <consortium name="US DOE Joint Genome Institute (JGI-PGF)"/>
            <person name="Lucas S."/>
            <person name="Copeland A."/>
            <person name="Lapidus A."/>
            <person name="Glavina del Rio T."/>
            <person name="Dalin E."/>
            <person name="Tice H."/>
            <person name="Bruce D."/>
            <person name="Goodwin L."/>
            <person name="Pitluck S."/>
            <person name="Peters L."/>
            <person name="Mikhailova N."/>
            <person name="Munk A.C.C."/>
            <person name="Kyrpides N."/>
            <person name="Mavromatis K."/>
            <person name="Ivanova N."/>
            <person name="Brettin T."/>
            <person name="Detter J.C."/>
            <person name="Han C."/>
            <person name="Larimer F."/>
            <person name="Land M."/>
            <person name="Hauser L."/>
            <person name="Markowitz V."/>
            <person name="Cheng J.-F."/>
            <person name="Hugenholtz P."/>
            <person name="Woyke T."/>
            <person name="Wu D."/>
            <person name="Brambilla E."/>
            <person name="Klenk H.-P."/>
            <person name="Eisen J.A."/>
        </authorList>
    </citation>
    <scope>NUCLEOTIDE SEQUENCE [LARGE SCALE GENOMIC DNA]</scope>
    <source>
        <strain evidence="4">DSM 18391 / NRRL B-41598 / KBS 63</strain>
    </source>
</reference>
<dbReference type="Proteomes" id="UP000006056">
    <property type="component" value="Chromosome"/>
</dbReference>
<name>I3ZB34_TERRK</name>
<dbReference type="Pfam" id="PF02589">
    <property type="entry name" value="LUD_dom"/>
    <property type="match status" value="1"/>
</dbReference>
<feature type="domain" description="LUD" evidence="2">
    <location>
        <begin position="148"/>
        <end position="242"/>
    </location>
</feature>
<evidence type="ECO:0000313" key="4">
    <source>
        <dbReference type="Proteomes" id="UP000006056"/>
    </source>
</evidence>
<dbReference type="STRING" id="926566.Terro_0101"/>
<organism evidence="3 4">
    <name type="scientific">Terriglobus roseus (strain DSM 18391 / NRRL B-41598 / KBS 63)</name>
    <dbReference type="NCBI Taxonomy" id="926566"/>
    <lineage>
        <taxon>Bacteria</taxon>
        <taxon>Pseudomonadati</taxon>
        <taxon>Acidobacteriota</taxon>
        <taxon>Terriglobia</taxon>
        <taxon>Terriglobales</taxon>
        <taxon>Acidobacteriaceae</taxon>
        <taxon>Terriglobus</taxon>
    </lineage>
</organism>
<evidence type="ECO:0000256" key="1">
    <source>
        <dbReference type="SAM" id="MobiDB-lite"/>
    </source>
</evidence>
<dbReference type="EMBL" id="CP003379">
    <property type="protein sequence ID" value="AFL86452.1"/>
    <property type="molecule type" value="Genomic_DNA"/>
</dbReference>
<dbReference type="RefSeq" id="WP_014784021.1">
    <property type="nucleotide sequence ID" value="NC_018014.1"/>
</dbReference>
<dbReference type="OrthoDB" id="9794157at2"/>
<dbReference type="SUPFAM" id="SSF100950">
    <property type="entry name" value="NagB/RpiA/CoA transferase-like"/>
    <property type="match status" value="1"/>
</dbReference>
<feature type="region of interest" description="Disordered" evidence="1">
    <location>
        <begin position="1"/>
        <end position="25"/>
    </location>
</feature>
<proteinExistence type="predicted"/>
<dbReference type="InterPro" id="IPR024185">
    <property type="entry name" value="FTHF_cligase-like_sf"/>
</dbReference>
<evidence type="ECO:0000259" key="2">
    <source>
        <dbReference type="Pfam" id="PF02589"/>
    </source>
</evidence>
<dbReference type="Gene3D" id="3.40.50.10420">
    <property type="entry name" value="NagB/RpiA/CoA transferase-like"/>
    <property type="match status" value="1"/>
</dbReference>
<sequence>MSESRLHDDARFHEDARWHEEDRQREDARFTVLDTIRRQLAADPDIKDELIESPEAAYARIQRTYQRSAQLDREEILELFYDRLRDYDSELIFTDEAGIADAVLQAMSEANETLLLVPTGVPDAWLPSSGISILRDEQLTTSALDQPRVVLTGCTACVAMSGTIILEHGDEQGRRAATLLPDHHLCVLWRDQVVETLSEAMQRITKRTAPITTIAGPSATSDIEMTRIRGVHGPRRLTAIIL</sequence>
<dbReference type="KEGG" id="trs:Terro_0101"/>
<dbReference type="InterPro" id="IPR003741">
    <property type="entry name" value="LUD_dom"/>
</dbReference>
<keyword evidence="4" id="KW-1185">Reference proteome</keyword>
<dbReference type="PATRIC" id="fig|926566.3.peg.101"/>
<dbReference type="PANTHER" id="PTHR43682">
    <property type="entry name" value="LACTATE UTILIZATION PROTEIN C"/>
    <property type="match status" value="1"/>
</dbReference>
<dbReference type="HOGENOM" id="CLU_090664_0_0_0"/>
<gene>
    <name evidence="3" type="ordered locus">Terro_0101</name>
</gene>
<dbReference type="PANTHER" id="PTHR43682:SF1">
    <property type="entry name" value="LACTATE UTILIZATION PROTEIN C"/>
    <property type="match status" value="1"/>
</dbReference>
<evidence type="ECO:0000313" key="3">
    <source>
        <dbReference type="EMBL" id="AFL86452.1"/>
    </source>
</evidence>
<accession>I3ZB34</accession>
<dbReference type="InterPro" id="IPR037171">
    <property type="entry name" value="NagB/RpiA_transferase-like"/>
</dbReference>
<protein>
    <recommendedName>
        <fullName evidence="2">LUD domain-containing protein</fullName>
    </recommendedName>
</protein>
<dbReference type="eggNOG" id="COG1556">
    <property type="taxonomic scope" value="Bacteria"/>
</dbReference>
<dbReference type="AlphaFoldDB" id="I3ZB34"/>